<protein>
    <submittedName>
        <fullName evidence="1">Uncharacterized protein</fullName>
    </submittedName>
</protein>
<accession>A0ABS7FL83</accession>
<sequence length="74" mass="7958">MDGAVLRPDGASLVAAVSDPNDESDRTEIVEPAVPGGRAGGDLLYTRDRTVHRFDGARAAALTGRRVRRRASRR</sequence>
<dbReference type="EMBL" id="JAIBOA010000001">
    <property type="protein sequence ID" value="MBW8481121.1"/>
    <property type="molecule type" value="Genomic_DNA"/>
</dbReference>
<organism evidence="1 2">
    <name type="scientific">Actinomadura parmotrematis</name>
    <dbReference type="NCBI Taxonomy" id="2864039"/>
    <lineage>
        <taxon>Bacteria</taxon>
        <taxon>Bacillati</taxon>
        <taxon>Actinomycetota</taxon>
        <taxon>Actinomycetes</taxon>
        <taxon>Streptosporangiales</taxon>
        <taxon>Thermomonosporaceae</taxon>
        <taxon>Actinomadura</taxon>
    </lineage>
</organism>
<comment type="caution">
    <text evidence="1">The sequence shown here is derived from an EMBL/GenBank/DDBJ whole genome shotgun (WGS) entry which is preliminary data.</text>
</comment>
<evidence type="ECO:0000313" key="1">
    <source>
        <dbReference type="EMBL" id="MBW8481121.1"/>
    </source>
</evidence>
<dbReference type="Proteomes" id="UP000774570">
    <property type="component" value="Unassembled WGS sequence"/>
</dbReference>
<dbReference type="RefSeq" id="WP_220162578.1">
    <property type="nucleotide sequence ID" value="NZ_JAIBOA010000001.1"/>
</dbReference>
<evidence type="ECO:0000313" key="2">
    <source>
        <dbReference type="Proteomes" id="UP000774570"/>
    </source>
</evidence>
<name>A0ABS7FL83_9ACTN</name>
<keyword evidence="2" id="KW-1185">Reference proteome</keyword>
<gene>
    <name evidence="1" type="ORF">K1Y72_01980</name>
</gene>
<proteinExistence type="predicted"/>
<reference evidence="1 2" key="1">
    <citation type="submission" date="2021-07" db="EMBL/GenBank/DDBJ databases">
        <title>Actinomadura sp. PM05-2 isolated from lichen.</title>
        <authorList>
            <person name="Somphong A."/>
            <person name="Phongsopitanun W."/>
            <person name="Tanasupawat S."/>
            <person name="Peongsungnone V."/>
        </authorList>
    </citation>
    <scope>NUCLEOTIDE SEQUENCE [LARGE SCALE GENOMIC DNA]</scope>
    <source>
        <strain evidence="1 2">PM05-2</strain>
    </source>
</reference>